<accession>A0A4S8J4Q0</accession>
<proteinExistence type="inferred from homology"/>
<comment type="similarity">
    <text evidence="1">Belongs to the DEFL family.</text>
</comment>
<feature type="signal peptide" evidence="5">
    <location>
        <begin position="1"/>
        <end position="23"/>
    </location>
</feature>
<evidence type="ECO:0000256" key="4">
    <source>
        <dbReference type="ARBA" id="ARBA00022821"/>
    </source>
</evidence>
<evidence type="ECO:0000313" key="6">
    <source>
        <dbReference type="EMBL" id="THU56428.1"/>
    </source>
</evidence>
<keyword evidence="3" id="KW-0295">Fungicide</keyword>
<evidence type="ECO:0000256" key="2">
    <source>
        <dbReference type="ARBA" id="ARBA00022529"/>
    </source>
</evidence>
<dbReference type="GO" id="GO:0031640">
    <property type="term" value="P:killing of cells of another organism"/>
    <property type="evidence" value="ECO:0007669"/>
    <property type="project" value="UniProtKB-KW"/>
</dbReference>
<organism evidence="6 7">
    <name type="scientific">Musa balbisiana</name>
    <name type="common">Banana</name>
    <dbReference type="NCBI Taxonomy" id="52838"/>
    <lineage>
        <taxon>Eukaryota</taxon>
        <taxon>Viridiplantae</taxon>
        <taxon>Streptophyta</taxon>
        <taxon>Embryophyta</taxon>
        <taxon>Tracheophyta</taxon>
        <taxon>Spermatophyta</taxon>
        <taxon>Magnoliopsida</taxon>
        <taxon>Liliopsida</taxon>
        <taxon>Zingiberales</taxon>
        <taxon>Musaceae</taxon>
        <taxon>Musa</taxon>
    </lineage>
</organism>
<reference evidence="6 7" key="1">
    <citation type="journal article" date="2019" name="Nat. Plants">
        <title>Genome sequencing of Musa balbisiana reveals subgenome evolution and function divergence in polyploid bananas.</title>
        <authorList>
            <person name="Yao X."/>
        </authorList>
    </citation>
    <scope>NUCLEOTIDE SEQUENCE [LARGE SCALE GENOMIC DNA]</scope>
    <source>
        <strain evidence="7">cv. DH-PKW</strain>
        <tissue evidence="6">Leaves</tissue>
    </source>
</reference>
<dbReference type="GO" id="GO:0050832">
    <property type="term" value="P:defense response to fungus"/>
    <property type="evidence" value="ECO:0007669"/>
    <property type="project" value="UniProtKB-KW"/>
</dbReference>
<evidence type="ECO:0000256" key="3">
    <source>
        <dbReference type="ARBA" id="ARBA00022577"/>
    </source>
</evidence>
<keyword evidence="7" id="KW-1185">Reference proteome</keyword>
<keyword evidence="4" id="KW-0611">Plant defense</keyword>
<dbReference type="Pfam" id="PF25052">
    <property type="entry name" value="AtDEF-like"/>
    <property type="match status" value="1"/>
</dbReference>
<evidence type="ECO:0000256" key="1">
    <source>
        <dbReference type="ARBA" id="ARBA00006722"/>
    </source>
</evidence>
<keyword evidence="5" id="KW-0732">Signal</keyword>
<dbReference type="AlphaFoldDB" id="A0A4S8J4Q0"/>
<comment type="caution">
    <text evidence="6">The sequence shown here is derived from an EMBL/GenBank/DDBJ whole genome shotgun (WGS) entry which is preliminary data.</text>
</comment>
<evidence type="ECO:0000256" key="5">
    <source>
        <dbReference type="SAM" id="SignalP"/>
    </source>
</evidence>
<dbReference type="Proteomes" id="UP000317650">
    <property type="component" value="Chromosome 11"/>
</dbReference>
<evidence type="ECO:0000313" key="7">
    <source>
        <dbReference type="Proteomes" id="UP000317650"/>
    </source>
</evidence>
<sequence>MTSKLSVLMVGLLVLSLVMLVISAESPIKKPKSTCVYIGVPCKSDGDCFGPCGRFGSLSTCKPDGCCCFTS</sequence>
<gene>
    <name evidence="6" type="ORF">C4D60_Mb11t17150</name>
</gene>
<name>A0A4S8J4Q0_MUSBA</name>
<dbReference type="EMBL" id="PYDT01000007">
    <property type="protein sequence ID" value="THU56428.1"/>
    <property type="molecule type" value="Genomic_DNA"/>
</dbReference>
<protein>
    <recommendedName>
        <fullName evidence="8">Knottin scorpion toxin-like domain-containing protein</fullName>
    </recommendedName>
</protein>
<dbReference type="InterPro" id="IPR010851">
    <property type="entry name" value="DEFL"/>
</dbReference>
<keyword evidence="2" id="KW-0929">Antimicrobial</keyword>
<evidence type="ECO:0008006" key="8">
    <source>
        <dbReference type="Google" id="ProtNLM"/>
    </source>
</evidence>
<feature type="chain" id="PRO_5020978267" description="Knottin scorpion toxin-like domain-containing protein" evidence="5">
    <location>
        <begin position="24"/>
        <end position="71"/>
    </location>
</feature>